<accession>A0AAD7NAP4</accession>
<organism evidence="2 3">
    <name type="scientific">Mycena maculata</name>
    <dbReference type="NCBI Taxonomy" id="230809"/>
    <lineage>
        <taxon>Eukaryota</taxon>
        <taxon>Fungi</taxon>
        <taxon>Dikarya</taxon>
        <taxon>Basidiomycota</taxon>
        <taxon>Agaricomycotina</taxon>
        <taxon>Agaricomycetes</taxon>
        <taxon>Agaricomycetidae</taxon>
        <taxon>Agaricales</taxon>
        <taxon>Marasmiineae</taxon>
        <taxon>Mycenaceae</taxon>
        <taxon>Mycena</taxon>
    </lineage>
</organism>
<evidence type="ECO:0000256" key="1">
    <source>
        <dbReference type="SAM" id="Coils"/>
    </source>
</evidence>
<sequence>MAAEPRPQRPGSSIRPQTRDKVVEILAGNANGCLAELGYTPALLQRVQWLEGVVTHLKNANADLLKTHTPSEERQRGDEYKRQAGELRAMYDKLQADFTEEMAKSTRYQGECLKLYEDNVKLSADCDALREQVKVAQERITAYEKTRDMNANQILEQYGNLQANYRKAVGELQWYAAEAKNASVKINTRGGGAPQPWQAQPQHRHLASTQVLRPCFTARDSVEYTCSSSNSPAAHRPRRR</sequence>
<evidence type="ECO:0000313" key="2">
    <source>
        <dbReference type="EMBL" id="KAJ7752795.1"/>
    </source>
</evidence>
<dbReference type="AlphaFoldDB" id="A0AAD7NAP4"/>
<dbReference type="EMBL" id="JARJLG010000073">
    <property type="protein sequence ID" value="KAJ7752795.1"/>
    <property type="molecule type" value="Genomic_DNA"/>
</dbReference>
<protein>
    <submittedName>
        <fullName evidence="2">Uncharacterized protein</fullName>
    </submittedName>
</protein>
<name>A0AAD7NAP4_9AGAR</name>
<evidence type="ECO:0000313" key="3">
    <source>
        <dbReference type="Proteomes" id="UP001215280"/>
    </source>
</evidence>
<gene>
    <name evidence="2" type="ORF">DFH07DRAFT_824999</name>
</gene>
<reference evidence="2" key="1">
    <citation type="submission" date="2023-03" db="EMBL/GenBank/DDBJ databases">
        <title>Massive genome expansion in bonnet fungi (Mycena s.s.) driven by repeated elements and novel gene families across ecological guilds.</title>
        <authorList>
            <consortium name="Lawrence Berkeley National Laboratory"/>
            <person name="Harder C.B."/>
            <person name="Miyauchi S."/>
            <person name="Viragh M."/>
            <person name="Kuo A."/>
            <person name="Thoen E."/>
            <person name="Andreopoulos B."/>
            <person name="Lu D."/>
            <person name="Skrede I."/>
            <person name="Drula E."/>
            <person name="Henrissat B."/>
            <person name="Morin E."/>
            <person name="Kohler A."/>
            <person name="Barry K."/>
            <person name="LaButti K."/>
            <person name="Morin E."/>
            <person name="Salamov A."/>
            <person name="Lipzen A."/>
            <person name="Mereny Z."/>
            <person name="Hegedus B."/>
            <person name="Baldrian P."/>
            <person name="Stursova M."/>
            <person name="Weitz H."/>
            <person name="Taylor A."/>
            <person name="Grigoriev I.V."/>
            <person name="Nagy L.G."/>
            <person name="Martin F."/>
            <person name="Kauserud H."/>
        </authorList>
    </citation>
    <scope>NUCLEOTIDE SEQUENCE</scope>
    <source>
        <strain evidence="2">CBHHK188m</strain>
    </source>
</reference>
<proteinExistence type="predicted"/>
<keyword evidence="1" id="KW-0175">Coiled coil</keyword>
<keyword evidence="3" id="KW-1185">Reference proteome</keyword>
<dbReference type="Proteomes" id="UP001215280">
    <property type="component" value="Unassembled WGS sequence"/>
</dbReference>
<comment type="caution">
    <text evidence="2">The sequence shown here is derived from an EMBL/GenBank/DDBJ whole genome shotgun (WGS) entry which is preliminary data.</text>
</comment>
<feature type="coiled-coil region" evidence="1">
    <location>
        <begin position="77"/>
        <end position="146"/>
    </location>
</feature>